<dbReference type="InterPro" id="IPR036855">
    <property type="entry name" value="Znf_CCCH_sf"/>
</dbReference>
<evidence type="ECO:0000256" key="7">
    <source>
        <dbReference type="SAM" id="MobiDB-lite"/>
    </source>
</evidence>
<dbReference type="PANTHER" id="PTHR46527">
    <property type="entry name" value="NUCLEOPORIN-LIKE PROTEIN 2"/>
    <property type="match status" value="1"/>
</dbReference>
<name>A0AAV2GD99_9ROSI</name>
<accession>A0AAV2GD99</accession>
<feature type="zinc finger region" description="C3H1-type" evidence="6">
    <location>
        <begin position="2"/>
        <end position="29"/>
    </location>
</feature>
<keyword evidence="2 6" id="KW-0479">Metal-binding</keyword>
<evidence type="ECO:0000259" key="8">
    <source>
        <dbReference type="PROSITE" id="PS50103"/>
    </source>
</evidence>
<feature type="compositionally biased region" description="Polar residues" evidence="7">
    <location>
        <begin position="332"/>
        <end position="402"/>
    </location>
</feature>
<feature type="compositionally biased region" description="Low complexity" evidence="7">
    <location>
        <begin position="320"/>
        <end position="331"/>
    </location>
</feature>
<proteinExistence type="predicted"/>
<dbReference type="EMBL" id="OZ034821">
    <property type="protein sequence ID" value="CAL1408629.1"/>
    <property type="molecule type" value="Genomic_DNA"/>
</dbReference>
<keyword evidence="5" id="KW-0539">Nucleus</keyword>
<keyword evidence="3 6" id="KW-0863">Zinc-finger</keyword>
<evidence type="ECO:0000256" key="1">
    <source>
        <dbReference type="ARBA" id="ARBA00004123"/>
    </source>
</evidence>
<evidence type="ECO:0000313" key="10">
    <source>
        <dbReference type="Proteomes" id="UP001497516"/>
    </source>
</evidence>
<comment type="subcellular location">
    <subcellularLocation>
        <location evidence="1">Nucleus</location>
    </subcellularLocation>
</comment>
<organism evidence="9 10">
    <name type="scientific">Linum trigynum</name>
    <dbReference type="NCBI Taxonomy" id="586398"/>
    <lineage>
        <taxon>Eukaryota</taxon>
        <taxon>Viridiplantae</taxon>
        <taxon>Streptophyta</taxon>
        <taxon>Embryophyta</taxon>
        <taxon>Tracheophyta</taxon>
        <taxon>Spermatophyta</taxon>
        <taxon>Magnoliopsida</taxon>
        <taxon>eudicotyledons</taxon>
        <taxon>Gunneridae</taxon>
        <taxon>Pentapetalae</taxon>
        <taxon>rosids</taxon>
        <taxon>fabids</taxon>
        <taxon>Malpighiales</taxon>
        <taxon>Linaceae</taxon>
        <taxon>Linum</taxon>
    </lineage>
</organism>
<dbReference type="PANTHER" id="PTHR46527:SF1">
    <property type="entry name" value="NUCLEOPORIN NUP42"/>
    <property type="match status" value="1"/>
</dbReference>
<protein>
    <recommendedName>
        <fullName evidence="8">C3H1-type domain-containing protein</fullName>
    </recommendedName>
</protein>
<dbReference type="InterPro" id="IPR000571">
    <property type="entry name" value="Znf_CCCH"/>
</dbReference>
<keyword evidence="10" id="KW-1185">Reference proteome</keyword>
<dbReference type="Gene3D" id="4.10.1000.10">
    <property type="entry name" value="Zinc finger, CCCH-type"/>
    <property type="match status" value="1"/>
</dbReference>
<dbReference type="Proteomes" id="UP001497516">
    <property type="component" value="Chromosome 8"/>
</dbReference>
<evidence type="ECO:0000313" key="9">
    <source>
        <dbReference type="EMBL" id="CAL1408629.1"/>
    </source>
</evidence>
<dbReference type="GO" id="GO:0005634">
    <property type="term" value="C:nucleus"/>
    <property type="evidence" value="ECO:0007669"/>
    <property type="project" value="UniProtKB-SubCell"/>
</dbReference>
<evidence type="ECO:0000256" key="4">
    <source>
        <dbReference type="ARBA" id="ARBA00022833"/>
    </source>
</evidence>
<dbReference type="PROSITE" id="PS50103">
    <property type="entry name" value="ZF_C3H1"/>
    <property type="match status" value="1"/>
</dbReference>
<feature type="region of interest" description="Disordered" evidence="7">
    <location>
        <begin position="33"/>
        <end position="117"/>
    </location>
</feature>
<gene>
    <name evidence="9" type="ORF">LTRI10_LOCUS48205</name>
</gene>
<reference evidence="9 10" key="1">
    <citation type="submission" date="2024-04" db="EMBL/GenBank/DDBJ databases">
        <authorList>
            <person name="Fracassetti M."/>
        </authorList>
    </citation>
    <scope>NUCLEOTIDE SEQUENCE [LARGE SCALE GENOMIC DNA]</scope>
</reference>
<feature type="compositionally biased region" description="Polar residues" evidence="7">
    <location>
        <begin position="208"/>
        <end position="243"/>
    </location>
</feature>
<dbReference type="InterPro" id="IPR051767">
    <property type="entry name" value="Nucleoporin_NUP42"/>
</dbReference>
<feature type="compositionally biased region" description="Polar residues" evidence="7">
    <location>
        <begin position="98"/>
        <end position="117"/>
    </location>
</feature>
<feature type="compositionally biased region" description="Polar residues" evidence="7">
    <location>
        <begin position="284"/>
        <end position="319"/>
    </location>
</feature>
<evidence type="ECO:0000256" key="3">
    <source>
        <dbReference type="ARBA" id="ARBA00022771"/>
    </source>
</evidence>
<evidence type="ECO:0000256" key="5">
    <source>
        <dbReference type="ARBA" id="ARBA00023242"/>
    </source>
</evidence>
<feature type="region of interest" description="Disordered" evidence="7">
    <location>
        <begin position="204"/>
        <end position="418"/>
    </location>
</feature>
<dbReference type="AlphaFoldDB" id="A0AAV2GD99"/>
<dbReference type="Pfam" id="PF00642">
    <property type="entry name" value="zf-CCCH"/>
    <property type="match status" value="1"/>
</dbReference>
<keyword evidence="4 6" id="KW-0862">Zinc</keyword>
<dbReference type="GO" id="GO:0008270">
    <property type="term" value="F:zinc ion binding"/>
    <property type="evidence" value="ECO:0007669"/>
    <property type="project" value="UniProtKB-KW"/>
</dbReference>
<feature type="domain" description="C3H1-type" evidence="8">
    <location>
        <begin position="2"/>
        <end position="29"/>
    </location>
</feature>
<evidence type="ECO:0000256" key="2">
    <source>
        <dbReference type="ARBA" id="ARBA00022723"/>
    </source>
</evidence>
<sequence>MPVKREPCRNFQRGSCQYGERCKFLHVVQQQAKPSNPFGFGSGQQQHQQQQQKPNPFGFGAQSSNQSRGPGGFGTTQQQFKPFENKWSRSENGAGPGASTTKQQADNKGQAANHTCTDPESCKRMIAEDFEQERPIWKLTCYSHSRNGPCDIVGDISYEELRAVAYDDAKRGMNLQSIVERERNLSNSKLAEFQNLIRNPYVPPQGSAFASQSPFPGQASNGFSPTGPSSAPPQVSSFSQLGPSLNMGFAARPTGQVPNNITNQPNLFSSSVQASNPFGVRPPSQVNNPFGQPNSSPFTQNSGAVVANNIPTANSPFGVQNSNQQHQQGSSFPSNTTGFPASASGNPFSSFAASPQNFQSFTPQSPNSLNSVAPSANIQSVNSSGPNNTASSGDMSIWSKTWSPGEIPEEAPPPEYAY</sequence>
<dbReference type="SMART" id="SM00356">
    <property type="entry name" value="ZnF_C3H1"/>
    <property type="match status" value="1"/>
</dbReference>
<feature type="compositionally biased region" description="Polar residues" evidence="7">
    <location>
        <begin position="256"/>
        <end position="276"/>
    </location>
</feature>
<dbReference type="SUPFAM" id="SSF90229">
    <property type="entry name" value="CCCH zinc finger"/>
    <property type="match status" value="1"/>
</dbReference>
<evidence type="ECO:0000256" key="6">
    <source>
        <dbReference type="PROSITE-ProRule" id="PRU00723"/>
    </source>
</evidence>